<reference evidence="3" key="1">
    <citation type="journal article" date="2019" name="Int. J. Syst. Evol. Microbiol.">
        <title>The Global Catalogue of Microorganisms (GCM) 10K type strain sequencing project: providing services to taxonomists for standard genome sequencing and annotation.</title>
        <authorList>
            <consortium name="The Broad Institute Genomics Platform"/>
            <consortium name="The Broad Institute Genome Sequencing Center for Infectious Disease"/>
            <person name="Wu L."/>
            <person name="Ma J."/>
        </authorList>
    </citation>
    <scope>NUCLEOTIDE SEQUENCE [LARGE SCALE GENOMIC DNA]</scope>
    <source>
        <strain evidence="3">KACC 11904</strain>
    </source>
</reference>
<evidence type="ECO:0000259" key="1">
    <source>
        <dbReference type="Pfam" id="PF13518"/>
    </source>
</evidence>
<feature type="domain" description="Insertion element IS150 protein InsJ-like helix-turn-helix" evidence="1">
    <location>
        <begin position="10"/>
        <end position="57"/>
    </location>
</feature>
<comment type="caution">
    <text evidence="2">The sequence shown here is derived from an EMBL/GenBank/DDBJ whole genome shotgun (WGS) entry which is preliminary data.</text>
</comment>
<name>A0ABW0KG53_9BACL</name>
<proteinExistence type="predicted"/>
<dbReference type="InterPro" id="IPR036388">
    <property type="entry name" value="WH-like_DNA-bd_sf"/>
</dbReference>
<dbReference type="Proteomes" id="UP001596044">
    <property type="component" value="Unassembled WGS sequence"/>
</dbReference>
<dbReference type="Pfam" id="PF13518">
    <property type="entry name" value="HTH_28"/>
    <property type="match status" value="1"/>
</dbReference>
<dbReference type="InterPro" id="IPR010921">
    <property type="entry name" value="Trp_repressor/repl_initiator"/>
</dbReference>
<gene>
    <name evidence="2" type="ORF">ACFPOG_30030</name>
</gene>
<organism evidence="2 3">
    <name type="scientific">Paenibacillus aestuarii</name>
    <dbReference type="NCBI Taxonomy" id="516965"/>
    <lineage>
        <taxon>Bacteria</taxon>
        <taxon>Bacillati</taxon>
        <taxon>Bacillota</taxon>
        <taxon>Bacilli</taxon>
        <taxon>Bacillales</taxon>
        <taxon>Paenibacillaceae</taxon>
        <taxon>Paenibacillus</taxon>
    </lineage>
</organism>
<dbReference type="EMBL" id="JBHSMJ010000053">
    <property type="protein sequence ID" value="MFC5452448.1"/>
    <property type="molecule type" value="Genomic_DNA"/>
</dbReference>
<dbReference type="RefSeq" id="WP_270885024.1">
    <property type="nucleotide sequence ID" value="NZ_JAQFVF010000082.1"/>
</dbReference>
<accession>A0ABW0KG53</accession>
<evidence type="ECO:0000313" key="3">
    <source>
        <dbReference type="Proteomes" id="UP001596044"/>
    </source>
</evidence>
<protein>
    <submittedName>
        <fullName evidence="2">Helix-turn-helix domain-containing protein</fullName>
    </submittedName>
</protein>
<keyword evidence="3" id="KW-1185">Reference proteome</keyword>
<evidence type="ECO:0000313" key="2">
    <source>
        <dbReference type="EMBL" id="MFC5452448.1"/>
    </source>
</evidence>
<dbReference type="InterPro" id="IPR055247">
    <property type="entry name" value="InsJ-like_HTH"/>
</dbReference>
<sequence>MHKNKLNALEKLAILQEIESGQIGVKSAVRKYGFSESSLVKWQRRYQLYGYVGLEARTHNHSYSDENNEVILC</sequence>
<dbReference type="SUPFAM" id="SSF48295">
    <property type="entry name" value="TrpR-like"/>
    <property type="match status" value="1"/>
</dbReference>
<dbReference type="Gene3D" id="1.10.10.10">
    <property type="entry name" value="Winged helix-like DNA-binding domain superfamily/Winged helix DNA-binding domain"/>
    <property type="match status" value="1"/>
</dbReference>